<dbReference type="CDD" id="cd16831">
    <property type="entry name" value="HemS-like_C"/>
    <property type="match status" value="1"/>
</dbReference>
<dbReference type="RefSeq" id="WP_377051447.1">
    <property type="nucleotide sequence ID" value="NZ_JBHLVZ010000037.1"/>
</dbReference>
<reference evidence="2 3" key="1">
    <citation type="submission" date="2024-09" db="EMBL/GenBank/DDBJ databases">
        <authorList>
            <person name="Sun Q."/>
            <person name="Mori K."/>
        </authorList>
    </citation>
    <scope>NUCLEOTIDE SEQUENCE [LARGE SCALE GENOMIC DNA]</scope>
    <source>
        <strain evidence="2 3">CCM 7468</strain>
    </source>
</reference>
<keyword evidence="3" id="KW-1185">Reference proteome</keyword>
<evidence type="ECO:0000313" key="2">
    <source>
        <dbReference type="EMBL" id="MFC0386712.1"/>
    </source>
</evidence>
<dbReference type="CDD" id="cd16830">
    <property type="entry name" value="HemS-like_N"/>
    <property type="match status" value="1"/>
</dbReference>
<dbReference type="Gene3D" id="3.40.1570.10">
    <property type="entry name" value="HemS/ChuS/ChuX like domains"/>
    <property type="match status" value="2"/>
</dbReference>
<feature type="domain" description="Haemin-degrading HemS/ChuX" evidence="1">
    <location>
        <begin position="29"/>
        <end position="150"/>
    </location>
</feature>
<name>A0ABV6ISZ0_9PROT</name>
<comment type="caution">
    <text evidence="2">The sequence shown here is derived from an EMBL/GenBank/DDBJ whole genome shotgun (WGS) entry which is preliminary data.</text>
</comment>
<protein>
    <submittedName>
        <fullName evidence="2">Hemin-degrading factor</fullName>
    </submittedName>
</protein>
<accession>A0ABV6ISZ0</accession>
<dbReference type="EMBL" id="JBHLVZ010000037">
    <property type="protein sequence ID" value="MFC0386712.1"/>
    <property type="molecule type" value="Genomic_DNA"/>
</dbReference>
<dbReference type="InterPro" id="IPR007845">
    <property type="entry name" value="HemS/ChuX_dom"/>
</dbReference>
<proteinExistence type="predicted"/>
<gene>
    <name evidence="2" type="ORF">ACFFIC_14320</name>
</gene>
<evidence type="ECO:0000313" key="3">
    <source>
        <dbReference type="Proteomes" id="UP001589789"/>
    </source>
</evidence>
<sequence>MTDLRARFEQLRRDAPRLRIRDAAAALGTTEAALVAIGAEGPATLLRRDWAALVGALPRLGRIMALTRNEHAVHERHGSFANVSAGPGHILVLGPEIDLRLFPGAWANAYALDGERPSIQVFDKDGEAVHKVFATGHTNRDAWASVLAEFAVDEAPPPPATPSPRAAPTEGLVDAKTLREDWLALRDTHDFITLLRRHKATRRQAFRLVGDDLARRLDTHAGSAALRLAASGEVPVMVFVGNRHAIQIHTGPVQRLVDIPGWFNVLDPDFNLHLREGGVAEAWRVVKPTADGPVTSIELLDAHGAPVTLLFGARKPGQAEREDWRALAAAVAERPIEAAA</sequence>
<dbReference type="InterPro" id="IPR053733">
    <property type="entry name" value="Heme_Transport_Util_sf"/>
</dbReference>
<organism evidence="2 3">
    <name type="scientific">Muricoccus vinaceus</name>
    <dbReference type="NCBI Taxonomy" id="424704"/>
    <lineage>
        <taxon>Bacteria</taxon>
        <taxon>Pseudomonadati</taxon>
        <taxon>Pseudomonadota</taxon>
        <taxon>Alphaproteobacteria</taxon>
        <taxon>Acetobacterales</taxon>
        <taxon>Roseomonadaceae</taxon>
        <taxon>Muricoccus</taxon>
    </lineage>
</organism>
<dbReference type="Pfam" id="PF05171">
    <property type="entry name" value="HemS"/>
    <property type="match status" value="2"/>
</dbReference>
<feature type="domain" description="Haemin-degrading HemS/ChuX" evidence="1">
    <location>
        <begin position="200"/>
        <end position="329"/>
    </location>
</feature>
<dbReference type="SUPFAM" id="SSF144064">
    <property type="entry name" value="Heme iron utilization protein-like"/>
    <property type="match status" value="1"/>
</dbReference>
<dbReference type="Proteomes" id="UP001589789">
    <property type="component" value="Unassembled WGS sequence"/>
</dbReference>
<evidence type="ECO:0000259" key="1">
    <source>
        <dbReference type="Pfam" id="PF05171"/>
    </source>
</evidence>